<dbReference type="NCBIfam" id="TIGR02937">
    <property type="entry name" value="sigma70-ECF"/>
    <property type="match status" value="1"/>
</dbReference>
<dbReference type="InterPro" id="IPR013325">
    <property type="entry name" value="RNA_pol_sigma_r2"/>
</dbReference>
<keyword evidence="8" id="KW-1133">Transmembrane helix</keyword>
<dbReference type="PIRSF" id="PIRSF000770">
    <property type="entry name" value="RNA_pol_sigma-SigE/K"/>
    <property type="match status" value="1"/>
</dbReference>
<feature type="transmembrane region" description="Helical" evidence="8">
    <location>
        <begin position="6"/>
        <end position="28"/>
    </location>
</feature>
<evidence type="ECO:0000259" key="9">
    <source>
        <dbReference type="PROSITE" id="PS50943"/>
    </source>
</evidence>
<name>A0A9D1H154_9FIRM</name>
<dbReference type="Gene3D" id="1.10.10.10">
    <property type="entry name" value="Winged helix-like DNA-binding domain superfamily/Winged helix DNA-binding domain"/>
    <property type="match status" value="1"/>
</dbReference>
<dbReference type="Pfam" id="PF04545">
    <property type="entry name" value="Sigma70_r4"/>
    <property type="match status" value="1"/>
</dbReference>
<dbReference type="NCBIfam" id="NF004471">
    <property type="entry name" value="PRK05803.1"/>
    <property type="match status" value="1"/>
</dbReference>
<keyword evidence="8" id="KW-0812">Transmembrane</keyword>
<evidence type="ECO:0000256" key="7">
    <source>
        <dbReference type="RuleBase" id="RU362124"/>
    </source>
</evidence>
<reference evidence="10" key="2">
    <citation type="journal article" date="2021" name="PeerJ">
        <title>Extensive microbial diversity within the chicken gut microbiome revealed by metagenomics and culture.</title>
        <authorList>
            <person name="Gilroy R."/>
            <person name="Ravi A."/>
            <person name="Getino M."/>
            <person name="Pursley I."/>
            <person name="Horton D.L."/>
            <person name="Alikhan N.F."/>
            <person name="Baker D."/>
            <person name="Gharbi K."/>
            <person name="Hall N."/>
            <person name="Watson M."/>
            <person name="Adriaenssens E.M."/>
            <person name="Foster-Nyarko E."/>
            <person name="Jarju S."/>
            <person name="Secka A."/>
            <person name="Antonio M."/>
            <person name="Oren A."/>
            <person name="Chaudhuri R.R."/>
            <person name="La Ragione R."/>
            <person name="Hildebrand F."/>
            <person name="Pallen M.J."/>
        </authorList>
    </citation>
    <scope>NUCLEOTIDE SEQUENCE</scope>
    <source>
        <strain evidence="10">CHK181-108</strain>
    </source>
</reference>
<dbReference type="InterPro" id="IPR007627">
    <property type="entry name" value="RNA_pol_sigma70_r2"/>
</dbReference>
<organism evidence="10 11">
    <name type="scientific">Candidatus Ornithomonoglobus intestinigallinarum</name>
    <dbReference type="NCBI Taxonomy" id="2840894"/>
    <lineage>
        <taxon>Bacteria</taxon>
        <taxon>Bacillati</taxon>
        <taxon>Bacillota</taxon>
        <taxon>Clostridia</taxon>
        <taxon>Candidatus Ornithomonoglobus</taxon>
    </lineage>
</organism>
<dbReference type="InterPro" id="IPR013324">
    <property type="entry name" value="RNA_pol_sigma_r3/r4-like"/>
</dbReference>
<keyword evidence="5 7" id="KW-0238">DNA-binding</keyword>
<dbReference type="Gene3D" id="1.20.120.1810">
    <property type="match status" value="1"/>
</dbReference>
<protein>
    <recommendedName>
        <fullName evidence="7">RNA polymerase sigma factor</fullName>
    </recommendedName>
</protein>
<reference evidence="10" key="1">
    <citation type="submission" date="2020-10" db="EMBL/GenBank/DDBJ databases">
        <authorList>
            <person name="Gilroy R."/>
        </authorList>
    </citation>
    <scope>NUCLEOTIDE SEQUENCE</scope>
    <source>
        <strain evidence="10">CHK181-108</strain>
    </source>
</reference>
<dbReference type="Proteomes" id="UP000824165">
    <property type="component" value="Unassembled WGS sequence"/>
</dbReference>
<dbReference type="CDD" id="cd06171">
    <property type="entry name" value="Sigma70_r4"/>
    <property type="match status" value="1"/>
</dbReference>
<feature type="domain" description="HTH cro/C1-type" evidence="9">
    <location>
        <begin position="204"/>
        <end position="224"/>
    </location>
</feature>
<comment type="similarity">
    <text evidence="1 7">Belongs to the sigma-70 factor family.</text>
</comment>
<dbReference type="InterPro" id="IPR036388">
    <property type="entry name" value="WH-like_DNA-bd_sf"/>
</dbReference>
<evidence type="ECO:0000256" key="8">
    <source>
        <dbReference type="SAM" id="Phobius"/>
    </source>
</evidence>
<keyword evidence="8" id="KW-0472">Membrane</keyword>
<dbReference type="PROSITE" id="PS00715">
    <property type="entry name" value="SIGMA70_1"/>
    <property type="match status" value="1"/>
</dbReference>
<gene>
    <name evidence="10" type="primary">sigK</name>
    <name evidence="10" type="ORF">IAA60_00740</name>
</gene>
<dbReference type="InterPro" id="IPR050813">
    <property type="entry name" value="Sigma-70_Factor"/>
</dbReference>
<keyword evidence="2" id="KW-0749">Sporulation</keyword>
<dbReference type="InterPro" id="IPR001387">
    <property type="entry name" value="Cro/C1-type_HTH"/>
</dbReference>
<evidence type="ECO:0000313" key="10">
    <source>
        <dbReference type="EMBL" id="HIT84410.1"/>
    </source>
</evidence>
<keyword evidence="4 7" id="KW-0731">Sigma factor</keyword>
<evidence type="ECO:0000256" key="6">
    <source>
        <dbReference type="ARBA" id="ARBA00023163"/>
    </source>
</evidence>
<evidence type="ECO:0000256" key="1">
    <source>
        <dbReference type="ARBA" id="ARBA00007788"/>
    </source>
</evidence>
<evidence type="ECO:0000256" key="2">
    <source>
        <dbReference type="ARBA" id="ARBA00022969"/>
    </source>
</evidence>
<dbReference type="PANTHER" id="PTHR30376:SF3">
    <property type="entry name" value="RNA POLYMERASE SIGMA FACTOR RPOH"/>
    <property type="match status" value="1"/>
</dbReference>
<dbReference type="Pfam" id="PF04542">
    <property type="entry name" value="Sigma70_r2"/>
    <property type="match status" value="1"/>
</dbReference>
<dbReference type="PROSITE" id="PS00716">
    <property type="entry name" value="SIGMA70_2"/>
    <property type="match status" value="1"/>
</dbReference>
<evidence type="ECO:0000256" key="4">
    <source>
        <dbReference type="ARBA" id="ARBA00023082"/>
    </source>
</evidence>
<dbReference type="PRINTS" id="PR00046">
    <property type="entry name" value="SIGMA70FCT"/>
</dbReference>
<comment type="caution">
    <text evidence="10">The sequence shown here is derived from an EMBL/GenBank/DDBJ whole genome shotgun (WGS) entry which is preliminary data.</text>
</comment>
<proteinExistence type="inferred from homology"/>
<dbReference type="InterPro" id="IPR014284">
    <property type="entry name" value="RNA_pol_sigma-70_dom"/>
</dbReference>
<dbReference type="SUPFAM" id="SSF88946">
    <property type="entry name" value="Sigma2 domain of RNA polymerase sigma factors"/>
    <property type="match status" value="1"/>
</dbReference>
<dbReference type="PROSITE" id="PS50943">
    <property type="entry name" value="HTH_CROC1"/>
    <property type="match status" value="1"/>
</dbReference>
<comment type="function">
    <text evidence="7">Sigma factors are initiation factors that promote the attachment of RNA polymerase to specific initiation sites and are then released.</text>
</comment>
<dbReference type="GO" id="GO:0016987">
    <property type="term" value="F:sigma factor activity"/>
    <property type="evidence" value="ECO:0007669"/>
    <property type="project" value="UniProtKB-KW"/>
</dbReference>
<evidence type="ECO:0000256" key="3">
    <source>
        <dbReference type="ARBA" id="ARBA00023015"/>
    </source>
</evidence>
<keyword evidence="6 7" id="KW-0804">Transcription</keyword>
<keyword evidence="3 7" id="KW-0805">Transcription regulation</keyword>
<dbReference type="AlphaFoldDB" id="A0A9D1H154"/>
<dbReference type="GO" id="GO:0006352">
    <property type="term" value="P:DNA-templated transcription initiation"/>
    <property type="evidence" value="ECO:0007669"/>
    <property type="project" value="InterPro"/>
</dbReference>
<dbReference type="InterPro" id="IPR007630">
    <property type="entry name" value="RNA_pol_sigma70_r4"/>
</dbReference>
<dbReference type="EMBL" id="DVLU01000006">
    <property type="protein sequence ID" value="HIT84410.1"/>
    <property type="molecule type" value="Genomic_DNA"/>
</dbReference>
<dbReference type="PANTHER" id="PTHR30376">
    <property type="entry name" value="SIGMA FACTOR RPOH HEAT SHOCK RELATED"/>
    <property type="match status" value="1"/>
</dbReference>
<accession>A0A9D1H154</accession>
<evidence type="ECO:0000256" key="5">
    <source>
        <dbReference type="ARBA" id="ARBA00023125"/>
    </source>
</evidence>
<dbReference type="InterPro" id="IPR000943">
    <property type="entry name" value="RNA_pol_sigma70"/>
</dbReference>
<evidence type="ECO:0000313" key="11">
    <source>
        <dbReference type="Proteomes" id="UP000824165"/>
    </source>
</evidence>
<dbReference type="GO" id="GO:0030435">
    <property type="term" value="P:sporulation resulting in formation of a cellular spore"/>
    <property type="evidence" value="ECO:0007669"/>
    <property type="project" value="UniProtKB-KW"/>
</dbReference>
<dbReference type="GO" id="GO:0003677">
    <property type="term" value="F:DNA binding"/>
    <property type="evidence" value="ECO:0007669"/>
    <property type="project" value="UniProtKB-KW"/>
</dbReference>
<sequence>MLIREVFFSVFTVLLDYMRTLLILAGYVSGTASFPKPLTKAEEREYLEKFKNGDDDAKNILIERNLRLVAHIVKKYSGDKNPEDLISIGTIGLIKGINTFDGQKNARLSSYIARCIENEVLMYLRASRKQSREVSIEESIGTDKEGNSMTWADVLVPEGRDVHETVQAHLDADILYRAMDKVLSADEKNIMIWRYGLGGSPRKTQKEVADILGISRSYVSRIEKRCLKVLFEELKQGI</sequence>
<dbReference type="SUPFAM" id="SSF88659">
    <property type="entry name" value="Sigma3 and sigma4 domains of RNA polymerase sigma factors"/>
    <property type="match status" value="1"/>
</dbReference>